<dbReference type="PROSITE" id="PS51194">
    <property type="entry name" value="HELICASE_CTER"/>
    <property type="match status" value="1"/>
</dbReference>
<dbReference type="GO" id="GO:0005524">
    <property type="term" value="F:ATP binding"/>
    <property type="evidence" value="ECO:0007669"/>
    <property type="project" value="UniProtKB-KW"/>
</dbReference>
<feature type="domain" description="Helicase ATP-binding" evidence="12">
    <location>
        <begin position="236"/>
        <end position="404"/>
    </location>
</feature>
<keyword evidence="4" id="KW-0378">Hydrolase</keyword>
<dbReference type="PROSITE" id="PS51192">
    <property type="entry name" value="HELICASE_ATP_BIND_1"/>
    <property type="match status" value="1"/>
</dbReference>
<reference evidence="14 15" key="1">
    <citation type="submission" date="2020-12" db="EMBL/GenBank/DDBJ databases">
        <title>Concerted genomic and epigenomic changes stabilize Arabidopsis allopolyploids.</title>
        <authorList>
            <person name="Chen Z."/>
        </authorList>
    </citation>
    <scope>NUCLEOTIDE SEQUENCE [LARGE SCALE GENOMIC DNA]</scope>
    <source>
        <strain evidence="14">Allo738</strain>
        <tissue evidence="14">Leaf</tissue>
    </source>
</reference>
<proteinExistence type="predicted"/>
<dbReference type="Pfam" id="PF06465">
    <property type="entry name" value="DUF1087"/>
    <property type="match status" value="1"/>
</dbReference>
<dbReference type="InterPro" id="IPR001650">
    <property type="entry name" value="Helicase_C-like"/>
</dbReference>
<dbReference type="Pfam" id="PF00176">
    <property type="entry name" value="SNF2-rel_dom"/>
    <property type="match status" value="1"/>
</dbReference>
<evidence type="ECO:0000313" key="15">
    <source>
        <dbReference type="Proteomes" id="UP000694240"/>
    </source>
</evidence>
<gene>
    <name evidence="14" type="ORF">ISN45_Aa07g008950</name>
</gene>
<evidence type="ECO:0000259" key="13">
    <source>
        <dbReference type="PROSITE" id="PS51194"/>
    </source>
</evidence>
<evidence type="ECO:0000256" key="8">
    <source>
        <dbReference type="ARBA" id="ARBA00023125"/>
    </source>
</evidence>
<evidence type="ECO:0000256" key="2">
    <source>
        <dbReference type="ARBA" id="ARBA00022737"/>
    </source>
</evidence>
<name>A0A8T1Y5Y5_9BRAS</name>
<accession>A0A8T1Y5Y5</accession>
<evidence type="ECO:0000259" key="11">
    <source>
        <dbReference type="PROSITE" id="PS50013"/>
    </source>
</evidence>
<evidence type="ECO:0000256" key="6">
    <source>
        <dbReference type="ARBA" id="ARBA00022840"/>
    </source>
</evidence>
<dbReference type="InterPro" id="IPR023780">
    <property type="entry name" value="Chromo_domain"/>
</dbReference>
<organism evidence="14 15">
    <name type="scientific">Arabidopsis thaliana x Arabidopsis arenosa</name>
    <dbReference type="NCBI Taxonomy" id="1240361"/>
    <lineage>
        <taxon>Eukaryota</taxon>
        <taxon>Viridiplantae</taxon>
        <taxon>Streptophyta</taxon>
        <taxon>Embryophyta</taxon>
        <taxon>Tracheophyta</taxon>
        <taxon>Spermatophyta</taxon>
        <taxon>Magnoliopsida</taxon>
        <taxon>eudicotyledons</taxon>
        <taxon>Gunneridae</taxon>
        <taxon>Pentapetalae</taxon>
        <taxon>rosids</taxon>
        <taxon>malvids</taxon>
        <taxon>Brassicales</taxon>
        <taxon>Brassicaceae</taxon>
        <taxon>Camelineae</taxon>
        <taxon>Arabidopsis</taxon>
    </lineage>
</organism>
<evidence type="ECO:0000313" key="14">
    <source>
        <dbReference type="EMBL" id="KAG7540728.1"/>
    </source>
</evidence>
<dbReference type="InterPro" id="IPR000953">
    <property type="entry name" value="Chromo/chromo_shadow_dom"/>
</dbReference>
<feature type="region of interest" description="Disordered" evidence="10">
    <location>
        <begin position="841"/>
        <end position="863"/>
    </location>
</feature>
<keyword evidence="3" id="KW-0547">Nucleotide-binding</keyword>
<keyword evidence="6" id="KW-0067">ATP-binding</keyword>
<dbReference type="GO" id="GO:0042393">
    <property type="term" value="F:histone binding"/>
    <property type="evidence" value="ECO:0007669"/>
    <property type="project" value="TreeGrafter"/>
</dbReference>
<feature type="domain" description="Chromo" evidence="11">
    <location>
        <begin position="45"/>
        <end position="109"/>
    </location>
</feature>
<sequence length="1220" mass="141434">MASLVHSRLRPRTGPKPVYTSEDDMDEDFVLEETVGSKEEVCPLGEVEVILDRELRPTESNDPDSSDNGTPTQVFVKQYFVKWKGKSYLHCSWVPEQEFEKAYKSHPRLKLKSRVDKFNADKDKFIAENGDEYIAIRPEWTTVDRIIACRGRGDFKEYLVKYKELSYEESYWESESVISKFPNEVQRFKDINSRSRRDKYVGYKRNQKEFKQFDQTPEFLTGTLHTYQLEGLNFLKHSWSKGTNVILADEMGLGKTIQSIAFLASLFEENLSPHLVVAPLSTLRNWEREFATWAPLMNVVMYTGTSEARDVIWKHEFYFPKGRKIKFDVLLTSYEMINQDTSVLKPIKWTCMIVDEGHRLKNKDSKLYSSLNQFTSKHRVLLTGTPLQNNLNELFVLMHFLDAAKFASMENFQEEFKDINQEKQISRLHQMLAPHLLRRLKKDVLKDKMPPKKELILRVDLSNQQKEVYKAVITNNYQVLTKKRGAKISNVLMDLRKICSHPYLLKDVEPRLEDANEAFTKLLEASGKLQLLDKMMVKLKEQGHRVLIYSQFQHTLDIFEDYCSFKSWNYERIDGKVGGDKRQASIDRFNAENSNRFCFLLTTRAGGIGINLATADTVIIYDSDWNPHADLQAMARAHRLGQTNKVMIYRLIHRGTVEERMVEISKKKMLLEHLVVGNMENPNLRQDELDDIIKYGSKELFSEENDEAGKSGKIHYDDAAIEKLLDRDHVDAKEVSLDDEEENGFLKNFKVATFKYIDDNEAAASEEAQAIENKSSDRTSHWKELLKEKYEVQQAEELNALGKRKRNGKQVMYAEEDDLDGLEGNSDEKEDDYLDDLEVISDEKEEADDAEPTVVKAARQRKPRTVTKPYRKRNREGEGKSFEVLGFNRTEREIFLRTFKRYGAGDFDWKEFIHPLHTKTFDEINKYGILFLQHIAENSNNNSTTFSDGIPKEGIRSDELLMSMTFMMLLKEKCQFLDDHPTEPVFRDYSIRKYNLRSGAFSKEEHDRILIPAVAKHGYGNWTAIVEDEEIGFQEVACKDLNIPLPYTNAENSLKRIRDHVGKRFKKMEDAIKYEYTEDVHKEQAEARRKMMDTAGPSFVAADKEMLDELPKNDPIISEEISAAAVDNKQTRVEVAQPYNQSVNYGNSGMSFETYLNIQPLTRMLRESVIPLKRISERISRSLSAGTDQDVEMKDLVEERSIVKEDDVKMDAADNVIVLD</sequence>
<dbReference type="GO" id="GO:0000785">
    <property type="term" value="C:chromatin"/>
    <property type="evidence" value="ECO:0007669"/>
    <property type="project" value="TreeGrafter"/>
</dbReference>
<dbReference type="Pfam" id="PF00385">
    <property type="entry name" value="Chromo"/>
    <property type="match status" value="2"/>
</dbReference>
<dbReference type="CDD" id="cd18659">
    <property type="entry name" value="CD2_tandem"/>
    <property type="match status" value="1"/>
</dbReference>
<dbReference type="InterPro" id="IPR049730">
    <property type="entry name" value="SNF2/RAD54-like_C"/>
</dbReference>
<dbReference type="AlphaFoldDB" id="A0A8T1Y5Y5"/>
<evidence type="ECO:0000256" key="3">
    <source>
        <dbReference type="ARBA" id="ARBA00022741"/>
    </source>
</evidence>
<feature type="domain" description="Chromo" evidence="11">
    <location>
        <begin position="141"/>
        <end position="200"/>
    </location>
</feature>
<dbReference type="CDD" id="cd18793">
    <property type="entry name" value="SF2_C_SNF"/>
    <property type="match status" value="1"/>
</dbReference>
<dbReference type="SMART" id="SM00487">
    <property type="entry name" value="DEXDc"/>
    <property type="match status" value="1"/>
</dbReference>
<dbReference type="GO" id="GO:0003677">
    <property type="term" value="F:DNA binding"/>
    <property type="evidence" value="ECO:0007669"/>
    <property type="project" value="UniProtKB-KW"/>
</dbReference>
<dbReference type="InterPro" id="IPR009462">
    <property type="entry name" value="CHD_II_SANT-like"/>
</dbReference>
<dbReference type="SMART" id="SM00298">
    <property type="entry name" value="CHROMO"/>
    <property type="match status" value="2"/>
</dbReference>
<evidence type="ECO:0000259" key="12">
    <source>
        <dbReference type="PROSITE" id="PS51192"/>
    </source>
</evidence>
<keyword evidence="9" id="KW-0539">Nucleus</keyword>
<dbReference type="GO" id="GO:0140658">
    <property type="term" value="F:ATP-dependent chromatin remodeler activity"/>
    <property type="evidence" value="ECO:0007669"/>
    <property type="project" value="TreeGrafter"/>
</dbReference>
<dbReference type="PROSITE" id="PS50013">
    <property type="entry name" value="CHROMO_2"/>
    <property type="match status" value="2"/>
</dbReference>
<dbReference type="Pfam" id="PF00271">
    <property type="entry name" value="Helicase_C"/>
    <property type="match status" value="1"/>
</dbReference>
<feature type="domain" description="Helicase C-terminal" evidence="13">
    <location>
        <begin position="531"/>
        <end position="690"/>
    </location>
</feature>
<keyword evidence="7" id="KW-0156">Chromatin regulator</keyword>
<evidence type="ECO:0000256" key="7">
    <source>
        <dbReference type="ARBA" id="ARBA00022853"/>
    </source>
</evidence>
<keyword evidence="2" id="KW-0677">Repeat</keyword>
<dbReference type="FunFam" id="3.40.50.10810:FF:000005">
    <property type="entry name" value="Photoperiod-independent early flowering 1"/>
    <property type="match status" value="1"/>
</dbReference>
<dbReference type="GO" id="GO:0016887">
    <property type="term" value="F:ATP hydrolysis activity"/>
    <property type="evidence" value="ECO:0007669"/>
    <property type="project" value="TreeGrafter"/>
</dbReference>
<dbReference type="GO" id="GO:0005634">
    <property type="term" value="C:nucleus"/>
    <property type="evidence" value="ECO:0007669"/>
    <property type="project" value="UniProtKB-SubCell"/>
</dbReference>
<evidence type="ECO:0000256" key="9">
    <source>
        <dbReference type="ARBA" id="ARBA00023242"/>
    </source>
</evidence>
<evidence type="ECO:0000256" key="4">
    <source>
        <dbReference type="ARBA" id="ARBA00022801"/>
    </source>
</evidence>
<dbReference type="Pfam" id="PF06461">
    <property type="entry name" value="CHDII_SANT-like"/>
    <property type="match status" value="1"/>
</dbReference>
<dbReference type="GO" id="GO:0004386">
    <property type="term" value="F:helicase activity"/>
    <property type="evidence" value="ECO:0007669"/>
    <property type="project" value="UniProtKB-KW"/>
</dbReference>
<evidence type="ECO:0000256" key="1">
    <source>
        <dbReference type="ARBA" id="ARBA00004123"/>
    </source>
</evidence>
<evidence type="ECO:0000256" key="5">
    <source>
        <dbReference type="ARBA" id="ARBA00022806"/>
    </source>
</evidence>
<dbReference type="Proteomes" id="UP000694240">
    <property type="component" value="Chromosome 12"/>
</dbReference>
<comment type="subcellular location">
    <subcellularLocation>
        <location evidence="1">Nucleus</location>
    </subcellularLocation>
</comment>
<dbReference type="PANTHER" id="PTHR45623">
    <property type="entry name" value="CHROMODOMAIN-HELICASE-DNA-BINDING PROTEIN 3-RELATED-RELATED"/>
    <property type="match status" value="1"/>
</dbReference>
<keyword evidence="5" id="KW-0347">Helicase</keyword>
<feature type="compositionally biased region" description="Acidic residues" evidence="10">
    <location>
        <begin position="841"/>
        <end position="851"/>
    </location>
</feature>
<dbReference type="InterPro" id="IPR014001">
    <property type="entry name" value="Helicase_ATP-bd"/>
</dbReference>
<dbReference type="EMBL" id="JAEFBK010000012">
    <property type="protein sequence ID" value="KAG7540728.1"/>
    <property type="molecule type" value="Genomic_DNA"/>
</dbReference>
<dbReference type="InterPro" id="IPR009463">
    <property type="entry name" value="DUF1087"/>
</dbReference>
<protein>
    <submittedName>
        <fullName evidence="14">Chromo/chromo shadow domain</fullName>
    </submittedName>
</protein>
<keyword evidence="8" id="KW-0238">DNA-binding</keyword>
<dbReference type="SMART" id="SM01147">
    <property type="entry name" value="DUF1087"/>
    <property type="match status" value="1"/>
</dbReference>
<dbReference type="CDD" id="cd18660">
    <property type="entry name" value="CD1_tandem"/>
    <property type="match status" value="1"/>
</dbReference>
<comment type="caution">
    <text evidence="14">The sequence shown here is derived from an EMBL/GenBank/DDBJ whole genome shotgun (WGS) entry which is preliminary data.</text>
</comment>
<dbReference type="GO" id="GO:0003682">
    <property type="term" value="F:chromatin binding"/>
    <property type="evidence" value="ECO:0007669"/>
    <property type="project" value="TreeGrafter"/>
</dbReference>
<keyword evidence="15" id="KW-1185">Reference proteome</keyword>
<evidence type="ECO:0000256" key="10">
    <source>
        <dbReference type="SAM" id="MobiDB-lite"/>
    </source>
</evidence>
<dbReference type="InterPro" id="IPR000330">
    <property type="entry name" value="SNF2_N"/>
</dbReference>
<dbReference type="PANTHER" id="PTHR45623:SF17">
    <property type="entry name" value="CHROMODOMAIN-HELICASE-DNA-BINDING PROTEIN 3-RELATED"/>
    <property type="match status" value="1"/>
</dbReference>
<dbReference type="SMART" id="SM01146">
    <property type="entry name" value="DUF1086"/>
    <property type="match status" value="1"/>
</dbReference>
<dbReference type="SMART" id="SM00490">
    <property type="entry name" value="HELICc"/>
    <property type="match status" value="1"/>
</dbReference>
<feature type="region of interest" description="Disordered" evidence="10">
    <location>
        <begin position="1"/>
        <end position="25"/>
    </location>
</feature>